<evidence type="ECO:0000256" key="1">
    <source>
        <dbReference type="ARBA" id="ARBA00004141"/>
    </source>
</evidence>
<evidence type="ECO:0000259" key="10">
    <source>
        <dbReference type="Pfam" id="PF00520"/>
    </source>
</evidence>
<accession>A0AAD9NY44</accession>
<feature type="compositionally biased region" description="Low complexity" evidence="8">
    <location>
        <begin position="515"/>
        <end position="530"/>
    </location>
</feature>
<comment type="caution">
    <text evidence="11">The sequence shown here is derived from an EMBL/GenBank/DDBJ whole genome shotgun (WGS) entry which is preliminary data.</text>
</comment>
<feature type="transmembrane region" description="Helical" evidence="9">
    <location>
        <begin position="27"/>
        <end position="48"/>
    </location>
</feature>
<evidence type="ECO:0000256" key="8">
    <source>
        <dbReference type="SAM" id="MobiDB-lite"/>
    </source>
</evidence>
<dbReference type="GO" id="GO:0034703">
    <property type="term" value="C:cation channel complex"/>
    <property type="evidence" value="ECO:0007669"/>
    <property type="project" value="TreeGrafter"/>
</dbReference>
<dbReference type="InterPro" id="IPR002153">
    <property type="entry name" value="TRPC_channel"/>
</dbReference>
<evidence type="ECO:0000313" key="12">
    <source>
        <dbReference type="Proteomes" id="UP001209878"/>
    </source>
</evidence>
<dbReference type="GO" id="GO:0051480">
    <property type="term" value="P:regulation of cytosolic calcium ion concentration"/>
    <property type="evidence" value="ECO:0007669"/>
    <property type="project" value="TreeGrafter"/>
</dbReference>
<dbReference type="InterPro" id="IPR005821">
    <property type="entry name" value="Ion_trans_dom"/>
</dbReference>
<dbReference type="GO" id="GO:0007338">
    <property type="term" value="P:single fertilization"/>
    <property type="evidence" value="ECO:0007669"/>
    <property type="project" value="TreeGrafter"/>
</dbReference>
<organism evidence="11 12">
    <name type="scientific">Ridgeia piscesae</name>
    <name type="common">Tubeworm</name>
    <dbReference type="NCBI Taxonomy" id="27915"/>
    <lineage>
        <taxon>Eukaryota</taxon>
        <taxon>Metazoa</taxon>
        <taxon>Spiralia</taxon>
        <taxon>Lophotrochozoa</taxon>
        <taxon>Annelida</taxon>
        <taxon>Polychaeta</taxon>
        <taxon>Sedentaria</taxon>
        <taxon>Canalipalpata</taxon>
        <taxon>Sabellida</taxon>
        <taxon>Siboglinidae</taxon>
        <taxon>Ridgeia</taxon>
    </lineage>
</organism>
<protein>
    <recommendedName>
        <fullName evidence="10">Ion transport domain-containing protein</fullName>
    </recommendedName>
</protein>
<dbReference type="GO" id="GO:0015279">
    <property type="term" value="F:store-operated calcium channel activity"/>
    <property type="evidence" value="ECO:0007669"/>
    <property type="project" value="TreeGrafter"/>
</dbReference>
<dbReference type="PRINTS" id="PR01097">
    <property type="entry name" value="TRNSRECEPTRP"/>
</dbReference>
<keyword evidence="3 9" id="KW-0812">Transmembrane</keyword>
<name>A0AAD9NY44_RIDPI</name>
<feature type="region of interest" description="Disordered" evidence="8">
    <location>
        <begin position="490"/>
        <end position="531"/>
    </location>
</feature>
<keyword evidence="12" id="KW-1185">Reference proteome</keyword>
<gene>
    <name evidence="11" type="ORF">NP493_258g03003</name>
</gene>
<feature type="transmembrane region" description="Helical" evidence="9">
    <location>
        <begin position="265"/>
        <end position="289"/>
    </location>
</feature>
<evidence type="ECO:0000256" key="5">
    <source>
        <dbReference type="ARBA" id="ARBA00023065"/>
    </source>
</evidence>
<keyword evidence="6 9" id="KW-0472">Membrane</keyword>
<evidence type="ECO:0000256" key="2">
    <source>
        <dbReference type="ARBA" id="ARBA00022448"/>
    </source>
</evidence>
<feature type="transmembrane region" description="Helical" evidence="9">
    <location>
        <begin position="101"/>
        <end position="126"/>
    </location>
</feature>
<dbReference type="Pfam" id="PF00520">
    <property type="entry name" value="Ion_trans"/>
    <property type="match status" value="1"/>
</dbReference>
<evidence type="ECO:0000256" key="4">
    <source>
        <dbReference type="ARBA" id="ARBA00022989"/>
    </source>
</evidence>
<evidence type="ECO:0000256" key="9">
    <source>
        <dbReference type="SAM" id="Phobius"/>
    </source>
</evidence>
<dbReference type="AlphaFoldDB" id="A0AAD9NY44"/>
<feature type="transmembrane region" description="Helical" evidence="9">
    <location>
        <begin position="179"/>
        <end position="199"/>
    </location>
</feature>
<dbReference type="Gene3D" id="1.20.120.350">
    <property type="entry name" value="Voltage-gated potassium channels. Chain C"/>
    <property type="match status" value="1"/>
</dbReference>
<comment type="subcellular location">
    <subcellularLocation>
        <location evidence="1">Membrane</location>
        <topology evidence="1">Multi-pass membrane protein</topology>
    </subcellularLocation>
</comment>
<keyword evidence="7" id="KW-0407">Ion channel</keyword>
<dbReference type="Proteomes" id="UP001209878">
    <property type="component" value="Unassembled WGS sequence"/>
</dbReference>
<evidence type="ECO:0000256" key="3">
    <source>
        <dbReference type="ARBA" id="ARBA00022692"/>
    </source>
</evidence>
<dbReference type="PANTHER" id="PTHR10117:SF80">
    <property type="entry name" value="TRANSIENT-RECEPTOR-POTENTIAL-LIKE PROTEIN"/>
    <property type="match status" value="1"/>
</dbReference>
<evidence type="ECO:0000313" key="11">
    <source>
        <dbReference type="EMBL" id="KAK2184605.1"/>
    </source>
</evidence>
<feature type="transmembrane region" description="Helical" evidence="9">
    <location>
        <begin position="146"/>
        <end position="167"/>
    </location>
</feature>
<feature type="domain" description="Ion transport" evidence="10">
    <location>
        <begin position="33"/>
        <end position="300"/>
    </location>
</feature>
<feature type="region of interest" description="Disordered" evidence="8">
    <location>
        <begin position="399"/>
        <end position="431"/>
    </location>
</feature>
<dbReference type="GO" id="GO:0070679">
    <property type="term" value="F:inositol 1,4,5 trisphosphate binding"/>
    <property type="evidence" value="ECO:0007669"/>
    <property type="project" value="TreeGrafter"/>
</dbReference>
<sequence>MPLMALVYLLVPHSKLGRILRTPFMKFMYHSASFGVFLVLLILASTNVSTGSEEQKIRQQQRGPPPTTLELVITLYVLGEGCVCQLWDEGFKAYTHQWWNWLDFIMLSLFLCAVSLRCVAFAQTYFTDTYGPSCLPRDQWPDADPTLVSEGVFAIANVFSFGRIIFLFQANAQLGPLQISLGCMLIDIGKFLFIFFLVLTSDTHVIGKMNSPLRTQSSLSHYADPFESPFEPIWNSYLTLFWALFGLMPLSTVREGSMQSFTKRVGEILLMVYHIMAIIVLINMLIAMMSSSFQEIEDHSDREWKFARSKLWMGYFDEGSTLPPPFNLIISPKSICKWMRAIKGLLCGCFVKRQQPSERTARCTTADGTGIKERNNVYVIRGFTNSHVFAFDNVAGDATMDGEERPPASAEKMAQPNGRKRSVPSTPDHTKYEWKKKLRQDGVNEDDLLEIKQDISSLRYELREDRKTQAVHSGAHMDNLRKDILHSIRRTRLSPHADTLSPQCRHRAKSSHSFTPPRSSPSAAAPPTRLSADELDDLKCDIVASLRSEIRQVALELAGVGVTPNMAGETNCAAALAPPAESELYQTRLYTEL</sequence>
<keyword evidence="2" id="KW-0813">Transport</keyword>
<keyword evidence="4 9" id="KW-1133">Transmembrane helix</keyword>
<dbReference type="EMBL" id="JAODUO010000259">
    <property type="protein sequence ID" value="KAK2184605.1"/>
    <property type="molecule type" value="Genomic_DNA"/>
</dbReference>
<keyword evidence="5" id="KW-0406">Ion transport</keyword>
<dbReference type="PANTHER" id="PTHR10117">
    <property type="entry name" value="TRANSIENT RECEPTOR POTENTIAL CHANNEL"/>
    <property type="match status" value="1"/>
</dbReference>
<reference evidence="11" key="1">
    <citation type="journal article" date="2023" name="Mol. Biol. Evol.">
        <title>Third-Generation Sequencing Reveals the Adaptive Role of the Epigenome in Three Deep-Sea Polychaetes.</title>
        <authorList>
            <person name="Perez M."/>
            <person name="Aroh O."/>
            <person name="Sun Y."/>
            <person name="Lan Y."/>
            <person name="Juniper S.K."/>
            <person name="Young C.R."/>
            <person name="Angers B."/>
            <person name="Qian P.Y."/>
        </authorList>
    </citation>
    <scope>NUCLEOTIDE SEQUENCE</scope>
    <source>
        <strain evidence="11">R07B-5</strain>
    </source>
</reference>
<dbReference type="InterPro" id="IPR027359">
    <property type="entry name" value="Volt_channel_dom_sf"/>
</dbReference>
<dbReference type="GO" id="GO:0005886">
    <property type="term" value="C:plasma membrane"/>
    <property type="evidence" value="ECO:0007669"/>
    <property type="project" value="TreeGrafter"/>
</dbReference>
<evidence type="ECO:0000256" key="7">
    <source>
        <dbReference type="ARBA" id="ARBA00023303"/>
    </source>
</evidence>
<proteinExistence type="predicted"/>
<feature type="transmembrane region" description="Helical" evidence="9">
    <location>
        <begin position="234"/>
        <end position="253"/>
    </location>
</feature>
<evidence type="ECO:0000256" key="6">
    <source>
        <dbReference type="ARBA" id="ARBA00023136"/>
    </source>
</evidence>